<protein>
    <recommendedName>
        <fullName evidence="5">Probable periplasmic serine endoprotease DegP-like</fullName>
        <ecNumber evidence="4">3.4.21.107</ecNumber>
    </recommendedName>
    <alternativeName>
        <fullName evidence="13">Protease Do</fullName>
    </alternativeName>
</protein>
<organism evidence="17 18">
    <name type="scientific">Vogesella oryzagri</name>
    <dbReference type="NCBI Taxonomy" id="3160864"/>
    <lineage>
        <taxon>Bacteria</taxon>
        <taxon>Pseudomonadati</taxon>
        <taxon>Pseudomonadota</taxon>
        <taxon>Betaproteobacteria</taxon>
        <taxon>Neisseriales</taxon>
        <taxon>Chromobacteriaceae</taxon>
        <taxon>Vogesella</taxon>
    </lineage>
</organism>
<dbReference type="Gene3D" id="2.40.10.120">
    <property type="match status" value="1"/>
</dbReference>
<evidence type="ECO:0000256" key="5">
    <source>
        <dbReference type="ARBA" id="ARBA00013958"/>
    </source>
</evidence>
<gene>
    <name evidence="17" type="ORF">ABNW52_17900</name>
</gene>
<dbReference type="PROSITE" id="PS50106">
    <property type="entry name" value="PDZ"/>
    <property type="match status" value="1"/>
</dbReference>
<keyword evidence="8" id="KW-0677">Repeat</keyword>
<keyword evidence="12" id="KW-0346">Stress response</keyword>
<evidence type="ECO:0000256" key="1">
    <source>
        <dbReference type="ARBA" id="ARBA00001772"/>
    </source>
</evidence>
<comment type="similarity">
    <text evidence="3">Belongs to the peptidase S1C family.</text>
</comment>
<evidence type="ECO:0000256" key="13">
    <source>
        <dbReference type="ARBA" id="ARBA00032850"/>
    </source>
</evidence>
<evidence type="ECO:0000256" key="8">
    <source>
        <dbReference type="ARBA" id="ARBA00022737"/>
    </source>
</evidence>
<dbReference type="Proteomes" id="UP001433638">
    <property type="component" value="Unassembled WGS sequence"/>
</dbReference>
<dbReference type="InterPro" id="IPR001478">
    <property type="entry name" value="PDZ"/>
</dbReference>
<evidence type="ECO:0000256" key="14">
    <source>
        <dbReference type="SAM" id="MobiDB-lite"/>
    </source>
</evidence>
<reference evidence="17" key="1">
    <citation type="submission" date="2024-06" db="EMBL/GenBank/DDBJ databases">
        <title>Genome sequence of Vogesella sp. MAHUQ-64.</title>
        <authorList>
            <person name="Huq M.A."/>
        </authorList>
    </citation>
    <scope>NUCLEOTIDE SEQUENCE</scope>
    <source>
        <strain evidence="17">MAHUQ-64</strain>
    </source>
</reference>
<keyword evidence="18" id="KW-1185">Reference proteome</keyword>
<comment type="subcellular location">
    <subcellularLocation>
        <location evidence="2">Periplasm</location>
    </subcellularLocation>
</comment>
<dbReference type="InterPro" id="IPR011782">
    <property type="entry name" value="Pept_S1C_Do"/>
</dbReference>
<evidence type="ECO:0000256" key="9">
    <source>
        <dbReference type="ARBA" id="ARBA00022764"/>
    </source>
</evidence>
<keyword evidence="9" id="KW-0574">Periplasm</keyword>
<dbReference type="NCBIfam" id="TIGR02037">
    <property type="entry name" value="degP_htrA_DO"/>
    <property type="match status" value="1"/>
</dbReference>
<dbReference type="PANTHER" id="PTHR22939:SF130">
    <property type="entry name" value="PERIPLASMIC SERINE ENDOPROTEASE DEGP-LIKE-RELATED"/>
    <property type="match status" value="1"/>
</dbReference>
<feature type="chain" id="PRO_5045059729" description="Probable periplasmic serine endoprotease DegP-like" evidence="15">
    <location>
        <begin position="25"/>
        <end position="475"/>
    </location>
</feature>
<dbReference type="PRINTS" id="PR00834">
    <property type="entry name" value="PROTEASES2C"/>
</dbReference>
<accession>A0ABV1MAA3</accession>
<comment type="caution">
    <text evidence="17">The sequence shown here is derived from an EMBL/GenBank/DDBJ whole genome shotgun (WGS) entry which is preliminary data.</text>
</comment>
<dbReference type="EC" id="3.4.21.107" evidence="4"/>
<dbReference type="SUPFAM" id="SSF50494">
    <property type="entry name" value="Trypsin-like serine proteases"/>
    <property type="match status" value="1"/>
</dbReference>
<dbReference type="CDD" id="cd10839">
    <property type="entry name" value="cpPDZ1_DegP-like"/>
    <property type="match status" value="1"/>
</dbReference>
<dbReference type="Pfam" id="PF13365">
    <property type="entry name" value="Trypsin_2"/>
    <property type="match status" value="1"/>
</dbReference>
<comment type="catalytic activity">
    <reaction evidence="1">
        <text>Acts on substrates that are at least partially unfolded. The cleavage site P1 residue is normally between a pair of hydrophobic residues, such as Val-|-Val.</text>
        <dbReference type="EC" id="3.4.21.107"/>
    </reaction>
</comment>
<evidence type="ECO:0000256" key="11">
    <source>
        <dbReference type="ARBA" id="ARBA00022825"/>
    </source>
</evidence>
<dbReference type="Pfam" id="PF13180">
    <property type="entry name" value="PDZ_2"/>
    <property type="match status" value="1"/>
</dbReference>
<dbReference type="InterPro" id="IPR001940">
    <property type="entry name" value="Peptidase_S1C"/>
</dbReference>
<dbReference type="Gene3D" id="2.30.42.10">
    <property type="match status" value="1"/>
</dbReference>
<keyword evidence="10" id="KW-0378">Hydrolase</keyword>
<feature type="signal peptide" evidence="15">
    <location>
        <begin position="1"/>
        <end position="24"/>
    </location>
</feature>
<dbReference type="InterPro" id="IPR041489">
    <property type="entry name" value="PDZ_6"/>
</dbReference>
<keyword evidence="6" id="KW-0645">Protease</keyword>
<dbReference type="InterPro" id="IPR036034">
    <property type="entry name" value="PDZ_sf"/>
</dbReference>
<name>A0ABV1MAA3_9NEIS</name>
<keyword evidence="11" id="KW-0720">Serine protease</keyword>
<evidence type="ECO:0000256" key="10">
    <source>
        <dbReference type="ARBA" id="ARBA00022801"/>
    </source>
</evidence>
<proteinExistence type="inferred from homology"/>
<dbReference type="RefSeq" id="WP_349590863.1">
    <property type="nucleotide sequence ID" value="NZ_JBEFLD010000011.1"/>
</dbReference>
<evidence type="ECO:0000313" key="17">
    <source>
        <dbReference type="EMBL" id="MEQ6292490.1"/>
    </source>
</evidence>
<dbReference type="SMART" id="SM00228">
    <property type="entry name" value="PDZ"/>
    <property type="match status" value="2"/>
</dbReference>
<evidence type="ECO:0000259" key="16">
    <source>
        <dbReference type="PROSITE" id="PS50106"/>
    </source>
</evidence>
<dbReference type="EMBL" id="JBEFLD010000011">
    <property type="protein sequence ID" value="MEQ6292490.1"/>
    <property type="molecule type" value="Genomic_DNA"/>
</dbReference>
<evidence type="ECO:0000256" key="12">
    <source>
        <dbReference type="ARBA" id="ARBA00023016"/>
    </source>
</evidence>
<evidence type="ECO:0000313" key="18">
    <source>
        <dbReference type="Proteomes" id="UP001433638"/>
    </source>
</evidence>
<dbReference type="Gene3D" id="2.30.42.60">
    <property type="match status" value="1"/>
</dbReference>
<feature type="region of interest" description="Disordered" evidence="14">
    <location>
        <begin position="357"/>
        <end position="385"/>
    </location>
</feature>
<evidence type="ECO:0000256" key="2">
    <source>
        <dbReference type="ARBA" id="ARBA00004418"/>
    </source>
</evidence>
<keyword evidence="7 15" id="KW-0732">Signal</keyword>
<sequence>MPLKKLIAASMLMAGLLASPHSLAAPLSSLPDFTQLVEEQGKAVVNIRTVQTVRQVVRELPQGMENDPFAEFFRRFAPPQLREYRTGGMGSGFILSADGYVLTNAHVIAEADEMIVTLGDRREFKAKVVGADARTDVALLKIEAKGLPFVRLGKPDALKVGEWVLAIGSPFGFENTVTAGIVSAKGRHLPDESYVPFIQTDAAVNPGNSGGPLFNLNGEVVGINSQIYSRSGGFMGISFAIPVDVALTVAEQLKKDGKVSRSRIGVVSQPMTPALAASFGLPDSKGTLIASVEKNGPAEKAGLKSGDVVLALNGQRLDDSDDLPRLLGVIRPGSKVQLQVWRNRKAMQLSVVTAELQEEDPRTAERAYRGKSPEQQGEESMTNRSGLAMQQLAPAQLQKLGVKFGLLVRAVQGPAADAGLQAGDVVVGVSGEELSSVRQLQQAINAVPDGGSVALRILRQGEPLFIALKPEKVKS</sequence>
<dbReference type="InterPro" id="IPR009003">
    <property type="entry name" value="Peptidase_S1_PA"/>
</dbReference>
<dbReference type="PANTHER" id="PTHR22939">
    <property type="entry name" value="SERINE PROTEASE FAMILY S1C HTRA-RELATED"/>
    <property type="match status" value="1"/>
</dbReference>
<dbReference type="SUPFAM" id="SSF50156">
    <property type="entry name" value="PDZ domain-like"/>
    <property type="match status" value="2"/>
</dbReference>
<feature type="compositionally biased region" description="Basic and acidic residues" evidence="14">
    <location>
        <begin position="359"/>
        <end position="372"/>
    </location>
</feature>
<evidence type="ECO:0000256" key="15">
    <source>
        <dbReference type="SAM" id="SignalP"/>
    </source>
</evidence>
<evidence type="ECO:0000256" key="6">
    <source>
        <dbReference type="ARBA" id="ARBA00022670"/>
    </source>
</evidence>
<evidence type="ECO:0000256" key="7">
    <source>
        <dbReference type="ARBA" id="ARBA00022729"/>
    </source>
</evidence>
<dbReference type="Pfam" id="PF17820">
    <property type="entry name" value="PDZ_6"/>
    <property type="match status" value="1"/>
</dbReference>
<evidence type="ECO:0000256" key="4">
    <source>
        <dbReference type="ARBA" id="ARBA00013035"/>
    </source>
</evidence>
<evidence type="ECO:0000256" key="3">
    <source>
        <dbReference type="ARBA" id="ARBA00010541"/>
    </source>
</evidence>
<feature type="domain" description="PDZ" evidence="16">
    <location>
        <begin position="279"/>
        <end position="344"/>
    </location>
</feature>
<feature type="compositionally biased region" description="Polar residues" evidence="14">
    <location>
        <begin position="373"/>
        <end position="385"/>
    </location>
</feature>